<keyword evidence="1" id="KW-0472">Membrane</keyword>
<dbReference type="Proteomes" id="UP000011096">
    <property type="component" value="Unassembled WGS sequence"/>
</dbReference>
<dbReference type="GeneID" id="90980469"/>
<proteinExistence type="predicted"/>
<dbReference type="AlphaFoldDB" id="A0A7J6IGC5"/>
<accession>A0A7J6IGC5</accession>
<dbReference type="RefSeq" id="XP_066007195.1">
    <property type="nucleotide sequence ID" value="XM_066153378.1"/>
</dbReference>
<evidence type="ECO:0000256" key="1">
    <source>
        <dbReference type="SAM" id="Phobius"/>
    </source>
</evidence>
<keyword evidence="1" id="KW-1133">Transmembrane helix</keyword>
<sequence>MEIWAFANIYTAALRTTSLPDTLTYTHRFWNATFAQNTPNISTVISVTRTASSSNLESSWTYQKPTMHISTAVPVSATVSHRARCNCVAGLFISLVVISLWEYLG</sequence>
<feature type="transmembrane region" description="Helical" evidence="1">
    <location>
        <begin position="85"/>
        <end position="104"/>
    </location>
</feature>
<name>A0A7J6IGC5_COLFN</name>
<keyword evidence="3" id="KW-1185">Reference proteome</keyword>
<evidence type="ECO:0000313" key="3">
    <source>
        <dbReference type="Proteomes" id="UP000011096"/>
    </source>
</evidence>
<dbReference type="InParanoid" id="A0A7J6IGC5"/>
<evidence type="ECO:0000313" key="2">
    <source>
        <dbReference type="EMBL" id="KAF4475054.1"/>
    </source>
</evidence>
<reference evidence="2 3" key="2">
    <citation type="submission" date="2020-04" db="EMBL/GenBank/DDBJ databases">
        <title>Genome sequencing and assembly of multiple isolates from the Colletotrichum gloeosporioides species complex.</title>
        <authorList>
            <person name="Gan P."/>
            <person name="Shirasu K."/>
        </authorList>
    </citation>
    <scope>NUCLEOTIDE SEQUENCE [LARGE SCALE GENOMIC DNA]</scope>
    <source>
        <strain evidence="2 3">Nara gc5</strain>
    </source>
</reference>
<protein>
    <submittedName>
        <fullName evidence="2">Uncharacterized protein</fullName>
    </submittedName>
</protein>
<organism evidence="2 3">
    <name type="scientific">Colletotrichum fructicola (strain Nara gc5)</name>
    <name type="common">Anthracnose fungus</name>
    <name type="synonym">Colletotrichum gloeosporioides (strain Nara gc5)</name>
    <dbReference type="NCBI Taxonomy" id="1213859"/>
    <lineage>
        <taxon>Eukaryota</taxon>
        <taxon>Fungi</taxon>
        <taxon>Dikarya</taxon>
        <taxon>Ascomycota</taxon>
        <taxon>Pezizomycotina</taxon>
        <taxon>Sordariomycetes</taxon>
        <taxon>Hypocreomycetidae</taxon>
        <taxon>Glomerellales</taxon>
        <taxon>Glomerellaceae</taxon>
        <taxon>Colletotrichum</taxon>
        <taxon>Colletotrichum gloeosporioides species complex</taxon>
    </lineage>
</organism>
<keyword evidence="1" id="KW-0812">Transmembrane</keyword>
<reference evidence="2 3" key="1">
    <citation type="submission" date="2012-08" db="EMBL/GenBank/DDBJ databases">
        <authorList>
            <person name="Gan P.H.P."/>
            <person name="Ikeda K."/>
            <person name="Irieda H."/>
            <person name="Narusaka M."/>
            <person name="O'Connell R.J."/>
            <person name="Narusaka Y."/>
            <person name="Takano Y."/>
            <person name="Kubo Y."/>
            <person name="Shirasu K."/>
        </authorList>
    </citation>
    <scope>NUCLEOTIDE SEQUENCE [LARGE SCALE GENOMIC DNA]</scope>
    <source>
        <strain evidence="2 3">Nara gc5</strain>
    </source>
</reference>
<comment type="caution">
    <text evidence="2">The sequence shown here is derived from an EMBL/GenBank/DDBJ whole genome shotgun (WGS) entry which is preliminary data.</text>
</comment>
<dbReference type="OrthoDB" id="4850050at2759"/>
<dbReference type="EMBL" id="ANPB02000010">
    <property type="protein sequence ID" value="KAF4475054.1"/>
    <property type="molecule type" value="Genomic_DNA"/>
</dbReference>
<gene>
    <name evidence="2" type="ORF">CGGC5_v015978</name>
</gene>